<dbReference type="SUPFAM" id="SSF50475">
    <property type="entry name" value="FMN-binding split barrel"/>
    <property type="match status" value="1"/>
</dbReference>
<dbReference type="InterPro" id="IPR011576">
    <property type="entry name" value="Pyridox_Oxase_N"/>
</dbReference>
<dbReference type="GO" id="GO:0005829">
    <property type="term" value="C:cytosol"/>
    <property type="evidence" value="ECO:0007669"/>
    <property type="project" value="TreeGrafter"/>
</dbReference>
<evidence type="ECO:0000313" key="3">
    <source>
        <dbReference type="EMBL" id="NWJ47550.1"/>
    </source>
</evidence>
<dbReference type="InterPro" id="IPR019920">
    <property type="entry name" value="F420-binding_dom_put"/>
</dbReference>
<keyword evidence="6" id="KW-1185">Reference proteome</keyword>
<dbReference type="GO" id="GO:0016627">
    <property type="term" value="F:oxidoreductase activity, acting on the CH-CH group of donors"/>
    <property type="evidence" value="ECO:0007669"/>
    <property type="project" value="TreeGrafter"/>
</dbReference>
<sequence length="136" mass="15078">MTILSDSHRVYLAYPHYCVLATINKDGTPQLSTVWFELEGDELLFSLEADSLKIRNLLRDPRCAASIPNGGRFVSVKGTVTIIEDFDQGWNDLVRLGTRYYGTVEGLKQAEFLGGGDKHHYTVRLSIEKASSVGVG</sequence>
<dbReference type="EMBL" id="JACATZ010000003">
    <property type="protein sequence ID" value="NWJ47550.1"/>
    <property type="molecule type" value="Genomic_DNA"/>
</dbReference>
<dbReference type="AlphaFoldDB" id="A0A8T7M614"/>
<evidence type="ECO:0000256" key="1">
    <source>
        <dbReference type="ARBA" id="ARBA00023002"/>
    </source>
</evidence>
<organism evidence="3 5">
    <name type="scientific">Candidatus Chlorohelix allophototropha</name>
    <dbReference type="NCBI Taxonomy" id="3003348"/>
    <lineage>
        <taxon>Bacteria</taxon>
        <taxon>Bacillati</taxon>
        <taxon>Chloroflexota</taxon>
        <taxon>Chloroflexia</taxon>
        <taxon>Candidatus Chloroheliales</taxon>
        <taxon>Candidatus Chloroheliaceae</taxon>
        <taxon>Candidatus Chlorohelix</taxon>
    </lineage>
</organism>
<evidence type="ECO:0000259" key="2">
    <source>
        <dbReference type="Pfam" id="PF01243"/>
    </source>
</evidence>
<reference evidence="4" key="2">
    <citation type="journal article" date="2024" name="Nature">
        <title>Anoxygenic phototroph of the Chloroflexota uses a type I reaction centre.</title>
        <authorList>
            <person name="Tsuji J.M."/>
            <person name="Shaw N.A."/>
            <person name="Nagashima S."/>
            <person name="Venkiteswaran J.J."/>
            <person name="Schiff S.L."/>
            <person name="Watanabe T."/>
            <person name="Fukui M."/>
            <person name="Hanada S."/>
            <person name="Tank M."/>
            <person name="Neufeld J.D."/>
        </authorList>
    </citation>
    <scope>NUCLEOTIDE SEQUENCE</scope>
    <source>
        <strain evidence="4">L227-S17</strain>
    </source>
</reference>
<protein>
    <submittedName>
        <fullName evidence="3">PPOX class F420-dependent oxidoreductase</fullName>
    </submittedName>
</protein>
<keyword evidence="1" id="KW-0560">Oxidoreductase</keyword>
<proteinExistence type="predicted"/>
<dbReference type="Pfam" id="PF01243">
    <property type="entry name" value="PNPOx_N"/>
    <property type="match status" value="1"/>
</dbReference>
<dbReference type="EMBL" id="CP128400">
    <property type="protein sequence ID" value="WJW69461.1"/>
    <property type="molecule type" value="Genomic_DNA"/>
</dbReference>
<dbReference type="PANTHER" id="PTHR35176:SF6">
    <property type="entry name" value="HEME OXYGENASE HI_0854-RELATED"/>
    <property type="match status" value="1"/>
</dbReference>
<dbReference type="Proteomes" id="UP000521676">
    <property type="component" value="Unassembled WGS sequence"/>
</dbReference>
<dbReference type="PANTHER" id="PTHR35176">
    <property type="entry name" value="HEME OXYGENASE HI_0854-RELATED"/>
    <property type="match status" value="1"/>
</dbReference>
<evidence type="ECO:0000313" key="5">
    <source>
        <dbReference type="Proteomes" id="UP000521676"/>
    </source>
</evidence>
<dbReference type="InterPro" id="IPR012349">
    <property type="entry name" value="Split_barrel_FMN-bd"/>
</dbReference>
<reference evidence="3 5" key="1">
    <citation type="submission" date="2020-06" db="EMBL/GenBank/DDBJ databases">
        <title>Anoxygenic phototrophic Chloroflexota member uses a Type I reaction center.</title>
        <authorList>
            <person name="Tsuji J.M."/>
            <person name="Shaw N.A."/>
            <person name="Nagashima S."/>
            <person name="Venkiteswaran J."/>
            <person name="Schiff S.L."/>
            <person name="Hanada S."/>
            <person name="Tank M."/>
            <person name="Neufeld J.D."/>
        </authorList>
    </citation>
    <scope>NUCLEOTIDE SEQUENCE [LARGE SCALE GENOMIC DNA]</scope>
    <source>
        <strain evidence="3">L227-S17</strain>
    </source>
</reference>
<evidence type="ECO:0000313" key="4">
    <source>
        <dbReference type="EMBL" id="WJW69461.1"/>
    </source>
</evidence>
<dbReference type="InterPro" id="IPR052019">
    <property type="entry name" value="F420H2_bilvrd_red/Heme_oxyg"/>
</dbReference>
<feature type="domain" description="Pyridoxamine 5'-phosphate oxidase N-terminal" evidence="2">
    <location>
        <begin position="6"/>
        <end position="102"/>
    </location>
</feature>
<accession>A0A8T7M614</accession>
<gene>
    <name evidence="3" type="ORF">HXX08_16955</name>
    <name evidence="4" type="ORF">OZ401_003074</name>
</gene>
<dbReference type="NCBIfam" id="TIGR03618">
    <property type="entry name" value="Rv1155_F420"/>
    <property type="match status" value="1"/>
</dbReference>
<evidence type="ECO:0000313" key="6">
    <source>
        <dbReference type="Proteomes" id="UP001431572"/>
    </source>
</evidence>
<dbReference type="RefSeq" id="WP_341471345.1">
    <property type="nucleotide sequence ID" value="NZ_CP128400.1"/>
</dbReference>
<dbReference type="Proteomes" id="UP001431572">
    <property type="component" value="Chromosome 2"/>
</dbReference>
<name>A0A8T7M614_9CHLR</name>
<dbReference type="GO" id="GO:0070967">
    <property type="term" value="F:coenzyme F420 binding"/>
    <property type="evidence" value="ECO:0007669"/>
    <property type="project" value="TreeGrafter"/>
</dbReference>
<dbReference type="Gene3D" id="2.30.110.10">
    <property type="entry name" value="Electron Transport, Fmn-binding Protein, Chain A"/>
    <property type="match status" value="1"/>
</dbReference>